<evidence type="ECO:0000256" key="2">
    <source>
        <dbReference type="ARBA" id="ARBA00007347"/>
    </source>
</evidence>
<evidence type="ECO:0000256" key="4">
    <source>
        <dbReference type="ARBA" id="ARBA00023157"/>
    </source>
</evidence>
<sequence>MHTDLAPHLHSEKCKELIKLLQDCHTEHPFTKFFGKCNSEDHQVVKCLKDERLLRRKRNYQNP</sequence>
<evidence type="ECO:0000313" key="6">
    <source>
        <dbReference type="EMBL" id="KAJ8936439.1"/>
    </source>
</evidence>
<dbReference type="Proteomes" id="UP001162162">
    <property type="component" value="Unassembled WGS sequence"/>
</dbReference>
<organism evidence="6 7">
    <name type="scientific">Aromia moschata</name>
    <dbReference type="NCBI Taxonomy" id="1265417"/>
    <lineage>
        <taxon>Eukaryota</taxon>
        <taxon>Metazoa</taxon>
        <taxon>Ecdysozoa</taxon>
        <taxon>Arthropoda</taxon>
        <taxon>Hexapoda</taxon>
        <taxon>Insecta</taxon>
        <taxon>Pterygota</taxon>
        <taxon>Neoptera</taxon>
        <taxon>Endopterygota</taxon>
        <taxon>Coleoptera</taxon>
        <taxon>Polyphaga</taxon>
        <taxon>Cucujiformia</taxon>
        <taxon>Chrysomeloidea</taxon>
        <taxon>Cerambycidae</taxon>
        <taxon>Cerambycinae</taxon>
        <taxon>Callichromatini</taxon>
        <taxon>Aromia</taxon>
    </lineage>
</organism>
<keyword evidence="7" id="KW-1185">Reference proteome</keyword>
<protein>
    <recommendedName>
        <fullName evidence="5">COX assembly mitochondrial protein</fullName>
    </recommendedName>
</protein>
<evidence type="ECO:0000256" key="5">
    <source>
        <dbReference type="RuleBase" id="RU364104"/>
    </source>
</evidence>
<comment type="caution">
    <text evidence="6">The sequence shown here is derived from an EMBL/GenBank/DDBJ whole genome shotgun (WGS) entry which is preliminary data.</text>
</comment>
<keyword evidence="4" id="KW-1015">Disulfide bond</keyword>
<dbReference type="PANTHER" id="PTHR22977:SF1">
    <property type="entry name" value="COX ASSEMBLY MITOCHONDRIAL PROTEIN 2 HOMOLOG"/>
    <property type="match status" value="1"/>
</dbReference>
<proteinExistence type="inferred from homology"/>
<dbReference type="AlphaFoldDB" id="A0AAV8XDA3"/>
<dbReference type="PANTHER" id="PTHR22977">
    <property type="entry name" value="COX ASSEMBLY MITOCHONDRIAL PROTEIN"/>
    <property type="match status" value="1"/>
</dbReference>
<comment type="subcellular location">
    <subcellularLocation>
        <location evidence="1 5">Mitochondrion</location>
    </subcellularLocation>
</comment>
<name>A0AAV8XDA3_9CUCU</name>
<dbReference type="InterPro" id="IPR013892">
    <property type="entry name" value="Cyt_c_biogenesis_Cmc1-like"/>
</dbReference>
<dbReference type="Pfam" id="PF08583">
    <property type="entry name" value="Cmc1"/>
    <property type="match status" value="1"/>
</dbReference>
<dbReference type="GO" id="GO:0005739">
    <property type="term" value="C:mitochondrion"/>
    <property type="evidence" value="ECO:0007669"/>
    <property type="project" value="UniProtKB-SubCell"/>
</dbReference>
<dbReference type="PROSITE" id="PS51808">
    <property type="entry name" value="CHCH"/>
    <property type="match status" value="1"/>
</dbReference>
<evidence type="ECO:0000256" key="1">
    <source>
        <dbReference type="ARBA" id="ARBA00004173"/>
    </source>
</evidence>
<reference evidence="6" key="1">
    <citation type="journal article" date="2023" name="Insect Mol. Biol.">
        <title>Genome sequencing provides insights into the evolution of gene families encoding plant cell wall-degrading enzymes in longhorned beetles.</title>
        <authorList>
            <person name="Shin N.R."/>
            <person name="Okamura Y."/>
            <person name="Kirsch R."/>
            <person name="Pauchet Y."/>
        </authorList>
    </citation>
    <scope>NUCLEOTIDE SEQUENCE</scope>
    <source>
        <strain evidence="6">AMC_N1</strain>
    </source>
</reference>
<keyword evidence="3 5" id="KW-0496">Mitochondrion</keyword>
<accession>A0AAV8XDA3</accession>
<comment type="similarity">
    <text evidence="2 5">Belongs to the CMC family.</text>
</comment>
<evidence type="ECO:0000313" key="7">
    <source>
        <dbReference type="Proteomes" id="UP001162162"/>
    </source>
</evidence>
<dbReference type="EMBL" id="JAPWTK010000741">
    <property type="protein sequence ID" value="KAJ8936439.1"/>
    <property type="molecule type" value="Genomic_DNA"/>
</dbReference>
<gene>
    <name evidence="6" type="ORF">NQ318_015585</name>
</gene>
<evidence type="ECO:0000256" key="3">
    <source>
        <dbReference type="ARBA" id="ARBA00023128"/>
    </source>
</evidence>